<dbReference type="OrthoDB" id="6080407at2"/>
<accession>A0A1H2XK31</accession>
<reference evidence="5 6" key="1">
    <citation type="submission" date="2016-10" db="EMBL/GenBank/DDBJ databases">
        <authorList>
            <person name="de Groot N.N."/>
        </authorList>
    </citation>
    <scope>NUCLEOTIDE SEQUENCE [LARGE SCALE GENOMIC DNA]</scope>
    <source>
        <strain evidence="5 6">CGMCC 1.7059</strain>
    </source>
</reference>
<sequence length="221" mass="24728">MNHRSLKGLAPALAATLFLASATADARMYRYHDDNGRLVISNTVPQQASQRGYEILNNQGRVIEVIDPAPTPEEIAAREAAEERLRQAALREAEDRALLKRFSTPEEAVSAMKRKIQELESLSQLKRGNMAVIASQLDAERSRAADFERSGRDVPEATLQKIERLQSQIDDIEREIAQQQDDIESLKARFIDDIRRLEEITGESSSLPPQPSEDAPEPSEP</sequence>
<feature type="region of interest" description="Disordered" evidence="2">
    <location>
        <begin position="199"/>
        <end position="221"/>
    </location>
</feature>
<gene>
    <name evidence="5" type="ORF">SAMN04487960_10562</name>
</gene>
<feature type="signal peptide" evidence="3">
    <location>
        <begin position="1"/>
        <end position="26"/>
    </location>
</feature>
<evidence type="ECO:0000256" key="2">
    <source>
        <dbReference type="SAM" id="MobiDB-lite"/>
    </source>
</evidence>
<evidence type="ECO:0000259" key="4">
    <source>
        <dbReference type="Pfam" id="PF13511"/>
    </source>
</evidence>
<feature type="domain" description="DUF4124" evidence="4">
    <location>
        <begin position="16"/>
        <end position="81"/>
    </location>
</feature>
<name>A0A1H2XK31_9GAMM</name>
<evidence type="ECO:0000256" key="1">
    <source>
        <dbReference type="SAM" id="Coils"/>
    </source>
</evidence>
<keyword evidence="3" id="KW-0732">Signal</keyword>
<evidence type="ECO:0000256" key="3">
    <source>
        <dbReference type="SAM" id="SignalP"/>
    </source>
</evidence>
<dbReference type="InterPro" id="IPR025392">
    <property type="entry name" value="DUF4124"/>
</dbReference>
<organism evidence="5 6">
    <name type="scientific">Marinobacter mobilis</name>
    <dbReference type="NCBI Taxonomy" id="488533"/>
    <lineage>
        <taxon>Bacteria</taxon>
        <taxon>Pseudomonadati</taxon>
        <taxon>Pseudomonadota</taxon>
        <taxon>Gammaproteobacteria</taxon>
        <taxon>Pseudomonadales</taxon>
        <taxon>Marinobacteraceae</taxon>
        <taxon>Marinobacter</taxon>
    </lineage>
</organism>
<keyword evidence="6" id="KW-1185">Reference proteome</keyword>
<evidence type="ECO:0000313" key="5">
    <source>
        <dbReference type="EMBL" id="SDW92659.1"/>
    </source>
</evidence>
<dbReference type="AlphaFoldDB" id="A0A1H2XK31"/>
<proteinExistence type="predicted"/>
<feature type="chain" id="PRO_5011615849" description="DUF4124 domain-containing protein" evidence="3">
    <location>
        <begin position="27"/>
        <end position="221"/>
    </location>
</feature>
<dbReference type="Proteomes" id="UP000199675">
    <property type="component" value="Unassembled WGS sequence"/>
</dbReference>
<dbReference type="STRING" id="488533.SAMN04487960_10562"/>
<dbReference type="Pfam" id="PF13511">
    <property type="entry name" value="DUF4124"/>
    <property type="match status" value="1"/>
</dbReference>
<evidence type="ECO:0000313" key="6">
    <source>
        <dbReference type="Proteomes" id="UP000199675"/>
    </source>
</evidence>
<keyword evidence="1" id="KW-0175">Coiled coil</keyword>
<dbReference type="EMBL" id="FNNE01000005">
    <property type="protein sequence ID" value="SDW92659.1"/>
    <property type="molecule type" value="Genomic_DNA"/>
</dbReference>
<protein>
    <recommendedName>
        <fullName evidence="4">DUF4124 domain-containing protein</fullName>
    </recommendedName>
</protein>
<dbReference type="RefSeq" id="WP_091812706.1">
    <property type="nucleotide sequence ID" value="NZ_FNNE01000005.1"/>
</dbReference>
<feature type="coiled-coil region" evidence="1">
    <location>
        <begin position="162"/>
        <end position="189"/>
    </location>
</feature>